<proteinExistence type="predicted"/>
<dbReference type="Proteomes" id="UP001168167">
    <property type="component" value="Unassembled WGS sequence"/>
</dbReference>
<keyword evidence="1" id="KW-0472">Membrane</keyword>
<dbReference type="InterPro" id="IPR045584">
    <property type="entry name" value="Pilin-like"/>
</dbReference>
<evidence type="ECO:0000313" key="3">
    <source>
        <dbReference type="Proteomes" id="UP001168167"/>
    </source>
</evidence>
<reference evidence="2" key="1">
    <citation type="submission" date="2022-08" db="EMBL/GenBank/DDBJ databases">
        <authorList>
            <person name="Dzunkova M."/>
            <person name="La Clair J."/>
            <person name="Tyml T."/>
            <person name="Doud D."/>
            <person name="Schulz F."/>
            <person name="Piquer S."/>
            <person name="Porcel Sanchis D."/>
            <person name="Osborn A."/>
            <person name="Robinson D."/>
            <person name="Louie K.B."/>
            <person name="Bowen B.P."/>
            <person name="Bowers R."/>
            <person name="Lee J."/>
            <person name="Arnau Llombart V."/>
            <person name="Diaz Villanueva W."/>
            <person name="Gosliner T."/>
            <person name="Northen T."/>
            <person name="Cheng J.-F."/>
            <person name="Burkart M.D."/>
            <person name="Woyke T."/>
        </authorList>
    </citation>
    <scope>NUCLEOTIDE SEQUENCE</scope>
    <source>
        <strain evidence="2">Df01</strain>
    </source>
</reference>
<protein>
    <submittedName>
        <fullName evidence="2">Prepilin-type N-terminal cleavage/methylation domain-containing protein</fullName>
    </submittedName>
</protein>
<comment type="caution">
    <text evidence="2">The sequence shown here is derived from an EMBL/GenBank/DDBJ whole genome shotgun (WGS) entry which is preliminary data.</text>
</comment>
<gene>
    <name evidence="2" type="ORF">NQX30_03325</name>
</gene>
<accession>A0ABT7QL10</accession>
<reference evidence="2" key="2">
    <citation type="journal article" date="2023" name="Microbiome">
        <title>Synthase-selected sorting approach identifies a beta-lactone synthase in a nudibranch symbiotic bacterium.</title>
        <authorList>
            <person name="Dzunkova M."/>
            <person name="La Clair J.J."/>
            <person name="Tyml T."/>
            <person name="Doud D."/>
            <person name="Schulz F."/>
            <person name="Piquer-Esteban S."/>
            <person name="Porcel Sanchis D."/>
            <person name="Osborn A."/>
            <person name="Robinson D."/>
            <person name="Louie K.B."/>
            <person name="Bowen B.P."/>
            <person name="Bowers R.M."/>
            <person name="Lee J."/>
            <person name="Arnau V."/>
            <person name="Diaz-Villanueva W."/>
            <person name="Stepanauskas R."/>
            <person name="Gosliner T."/>
            <person name="Date S.V."/>
            <person name="Northen T.R."/>
            <person name="Cheng J.F."/>
            <person name="Burkart M.D."/>
            <person name="Woyke T."/>
        </authorList>
    </citation>
    <scope>NUCLEOTIDE SEQUENCE</scope>
    <source>
        <strain evidence="2">Df01</strain>
    </source>
</reference>
<dbReference type="PROSITE" id="PS00409">
    <property type="entry name" value="PROKAR_NTER_METHYL"/>
    <property type="match status" value="1"/>
</dbReference>
<dbReference type="EMBL" id="JANQAO010000002">
    <property type="protein sequence ID" value="MDM5147401.1"/>
    <property type="molecule type" value="Genomic_DNA"/>
</dbReference>
<dbReference type="Pfam" id="PF07963">
    <property type="entry name" value="N_methyl"/>
    <property type="match status" value="1"/>
</dbReference>
<dbReference type="SUPFAM" id="SSF54523">
    <property type="entry name" value="Pili subunits"/>
    <property type="match status" value="1"/>
</dbReference>
<name>A0ABT7QL10_9GAMM</name>
<evidence type="ECO:0000256" key="1">
    <source>
        <dbReference type="SAM" id="Phobius"/>
    </source>
</evidence>
<dbReference type="NCBIfam" id="TIGR02532">
    <property type="entry name" value="IV_pilin_GFxxxE"/>
    <property type="match status" value="1"/>
</dbReference>
<evidence type="ECO:0000313" key="2">
    <source>
        <dbReference type="EMBL" id="MDM5147401.1"/>
    </source>
</evidence>
<feature type="transmembrane region" description="Helical" evidence="1">
    <location>
        <begin position="12"/>
        <end position="34"/>
    </location>
</feature>
<dbReference type="InterPro" id="IPR012902">
    <property type="entry name" value="N_methyl_site"/>
</dbReference>
<sequence>MMFSFDMVRQRGLSLVEMMIVIVVVGILLGAVIVPMQALLIDDSYKSEEQRMAQLRDAVVGYAARHQTRERTASISGGGGRIFEMPAGRPYLPCPDVDGDGYEDRNEMTFAIGTDADIFAVTTTLVVDSNLATQGTNNLLLAGSCLASRGILPWKTLGGGPVDHWGNHYTYQVDDAFSNAIVGFNGNTRADVFDLRSTVLATEANGDFLYARRVTITTFVTKSNYRVITNISPESTVTTTVNTPLQLSYTNTRRPIVVCDGRAVELCQKSTSRTLILEAGEIQEMAYSAPNREYVDGDISDGLPFVIVSHGKNGHGAVNYAANQSAASVSFSVLICNEPIHNTLSVQPYSVADGLRHEAVNFPQIEAPNFNGNFCPQLQDATNNNFENGYFVVAPRSEELFIGNSNSSDLFDDIVTWMTRDELVRVLTDGLILPAKDVPVLKDY</sequence>
<keyword evidence="1" id="KW-1133">Transmembrane helix</keyword>
<dbReference type="Gene3D" id="3.30.700.10">
    <property type="entry name" value="Glycoprotein, Type 4 Pilin"/>
    <property type="match status" value="1"/>
</dbReference>
<keyword evidence="1" id="KW-0812">Transmembrane</keyword>
<keyword evidence="3" id="KW-1185">Reference proteome</keyword>
<organism evidence="2 3">
    <name type="scientific">Candidatus Doriopsillibacter californiensis</name>
    <dbReference type="NCBI Taxonomy" id="2970740"/>
    <lineage>
        <taxon>Bacteria</taxon>
        <taxon>Pseudomonadati</taxon>
        <taxon>Pseudomonadota</taxon>
        <taxon>Gammaproteobacteria</taxon>
        <taxon>Candidatus Tethybacterales</taxon>
        <taxon>Candidatus Persebacteraceae</taxon>
        <taxon>Candidatus Doriopsillibacter</taxon>
    </lineage>
</organism>